<dbReference type="NCBIfam" id="TIGR02428">
    <property type="entry name" value="pcaJ_scoB_fam"/>
    <property type="match status" value="1"/>
</dbReference>
<dbReference type="PANTHER" id="PTHR13707:SF57">
    <property type="entry name" value="SUCCINYL-COA:3-KETOACID COENZYME A TRANSFERASE SUBUNIT B-RELATED"/>
    <property type="match status" value="1"/>
</dbReference>
<dbReference type="AlphaFoldDB" id="A0A328U066"/>
<name>A0A328U066_9BACL</name>
<evidence type="ECO:0000313" key="4">
    <source>
        <dbReference type="Proteomes" id="UP000249260"/>
    </source>
</evidence>
<dbReference type="Proteomes" id="UP000249260">
    <property type="component" value="Unassembled WGS sequence"/>
</dbReference>
<organism evidence="3 4">
    <name type="scientific">Paenibacillus montanisoli</name>
    <dbReference type="NCBI Taxonomy" id="2081970"/>
    <lineage>
        <taxon>Bacteria</taxon>
        <taxon>Bacillati</taxon>
        <taxon>Bacillota</taxon>
        <taxon>Bacilli</taxon>
        <taxon>Bacillales</taxon>
        <taxon>Paenibacillaceae</taxon>
        <taxon>Paenibacillus</taxon>
    </lineage>
</organism>
<gene>
    <name evidence="3" type="ORF">DL346_11435</name>
</gene>
<comment type="similarity">
    <text evidence="1">Belongs to the 3-oxoacid CoA-transferase subunit B family.</text>
</comment>
<evidence type="ECO:0000256" key="2">
    <source>
        <dbReference type="ARBA" id="ARBA00022679"/>
    </source>
</evidence>
<evidence type="ECO:0000313" key="3">
    <source>
        <dbReference type="EMBL" id="RAP76030.1"/>
    </source>
</evidence>
<accession>A0A328U066</accession>
<dbReference type="SMART" id="SM00882">
    <property type="entry name" value="CoA_trans"/>
    <property type="match status" value="1"/>
</dbReference>
<proteinExistence type="inferred from homology"/>
<keyword evidence="4" id="KW-1185">Reference proteome</keyword>
<dbReference type="SUPFAM" id="SSF100950">
    <property type="entry name" value="NagB/RpiA/CoA transferase-like"/>
    <property type="match status" value="1"/>
</dbReference>
<dbReference type="RefSeq" id="WP_112882255.1">
    <property type="nucleotide sequence ID" value="NZ_QLUW01000002.1"/>
</dbReference>
<dbReference type="InterPro" id="IPR037171">
    <property type="entry name" value="NagB/RpiA_transferase-like"/>
</dbReference>
<dbReference type="OrthoDB" id="9778604at2"/>
<dbReference type="GO" id="GO:0008410">
    <property type="term" value="F:CoA-transferase activity"/>
    <property type="evidence" value="ECO:0007669"/>
    <property type="project" value="InterPro"/>
</dbReference>
<dbReference type="EMBL" id="QLUW01000002">
    <property type="protein sequence ID" value="RAP76030.1"/>
    <property type="molecule type" value="Genomic_DNA"/>
</dbReference>
<dbReference type="Pfam" id="PF01144">
    <property type="entry name" value="CoA_trans"/>
    <property type="match status" value="1"/>
</dbReference>
<evidence type="ECO:0000256" key="1">
    <source>
        <dbReference type="ARBA" id="ARBA00007047"/>
    </source>
</evidence>
<dbReference type="Gene3D" id="3.40.1080.10">
    <property type="entry name" value="Glutaconate Coenzyme A-transferase"/>
    <property type="match status" value="1"/>
</dbReference>
<keyword evidence="2 3" id="KW-0808">Transferase</keyword>
<dbReference type="InterPro" id="IPR004165">
    <property type="entry name" value="CoA_trans_fam_I"/>
</dbReference>
<dbReference type="PANTHER" id="PTHR13707">
    <property type="entry name" value="KETOACID-COENZYME A TRANSFERASE"/>
    <property type="match status" value="1"/>
</dbReference>
<sequence>MGVGETSRDRIARRAAREIKDGMVVNLGIGIPTRVADFIPEGTHVVFHAENGILGAGPSPAAGEEDGFLCNAGGYPVTLAIGASYCDSAIAFAMIRRGAIDMTVLGALEVSEQGDLANWIVPGKRTAGIGGAMELAQKAKRVVAVMNHVNRDGKSKIRKQCELPLTAQRCVDLIITEMAVMEVTDEGLVLREVMSPYTVEDVIGCTEAKLVIPRHVDRIT</sequence>
<comment type="caution">
    <text evidence="3">The sequence shown here is derived from an EMBL/GenBank/DDBJ whole genome shotgun (WGS) entry which is preliminary data.</text>
</comment>
<protein>
    <submittedName>
        <fullName evidence="3">Acyl CoA:acetate/3-ketoacid CoA transferase subunit beta</fullName>
    </submittedName>
</protein>
<dbReference type="InterPro" id="IPR012791">
    <property type="entry name" value="3-oxoacid_CoA-transf_B"/>
</dbReference>
<reference evidence="3 4" key="1">
    <citation type="submission" date="2018-06" db="EMBL/GenBank/DDBJ databases">
        <title>Paenibacillus montanisoli sp. nov., isolated from mountain area soil.</title>
        <authorList>
            <person name="Wu M."/>
        </authorList>
    </citation>
    <scope>NUCLEOTIDE SEQUENCE [LARGE SCALE GENOMIC DNA]</scope>
    <source>
        <strain evidence="3 4">RA17</strain>
    </source>
</reference>